<dbReference type="CDD" id="cd00143">
    <property type="entry name" value="PP2Cc"/>
    <property type="match status" value="1"/>
</dbReference>
<dbReference type="EMBL" id="BSNC01000005">
    <property type="protein sequence ID" value="GLP96831.1"/>
    <property type="molecule type" value="Genomic_DNA"/>
</dbReference>
<evidence type="ECO:0000313" key="3">
    <source>
        <dbReference type="Proteomes" id="UP001161422"/>
    </source>
</evidence>
<dbReference type="AlphaFoldDB" id="A0AA37RWN6"/>
<dbReference type="SMART" id="SM00332">
    <property type="entry name" value="PP2Cc"/>
    <property type="match status" value="1"/>
</dbReference>
<evidence type="ECO:0000259" key="1">
    <source>
        <dbReference type="PROSITE" id="PS51746"/>
    </source>
</evidence>
<keyword evidence="3" id="KW-1185">Reference proteome</keyword>
<gene>
    <name evidence="2" type="primary">pppA</name>
    <name evidence="2" type="ORF">GCM10007895_21370</name>
</gene>
<dbReference type="InterPro" id="IPR015655">
    <property type="entry name" value="PP2C"/>
</dbReference>
<comment type="caution">
    <text evidence="2">The sequence shown here is derived from an EMBL/GenBank/DDBJ whole genome shotgun (WGS) entry which is preliminary data.</text>
</comment>
<dbReference type="InterPro" id="IPR001932">
    <property type="entry name" value="PPM-type_phosphatase-like_dom"/>
</dbReference>
<feature type="domain" description="PPM-type phosphatase" evidence="1">
    <location>
        <begin position="21"/>
        <end position="252"/>
    </location>
</feature>
<protein>
    <submittedName>
        <fullName evidence="2">Serine/threonine protein phosphatase</fullName>
    </submittedName>
</protein>
<dbReference type="SMART" id="SM00331">
    <property type="entry name" value="PP2C_SIG"/>
    <property type="match status" value="1"/>
</dbReference>
<accession>A0AA37RWN6</accession>
<dbReference type="Pfam" id="PF13672">
    <property type="entry name" value="PP2C_2"/>
    <property type="match status" value="1"/>
</dbReference>
<proteinExistence type="predicted"/>
<dbReference type="PANTHER" id="PTHR13832:SF827">
    <property type="entry name" value="PROTEIN PHOSPHATASE 1L"/>
    <property type="match status" value="1"/>
</dbReference>
<name>A0AA37RWN6_9GAMM</name>
<dbReference type="GO" id="GO:0004722">
    <property type="term" value="F:protein serine/threonine phosphatase activity"/>
    <property type="evidence" value="ECO:0007669"/>
    <property type="project" value="InterPro"/>
</dbReference>
<dbReference type="Proteomes" id="UP001161422">
    <property type="component" value="Unassembled WGS sequence"/>
</dbReference>
<dbReference type="RefSeq" id="WP_095504145.1">
    <property type="nucleotide sequence ID" value="NZ_BSNC01000005.1"/>
</dbReference>
<dbReference type="Gene3D" id="3.60.40.10">
    <property type="entry name" value="PPM-type phosphatase domain"/>
    <property type="match status" value="1"/>
</dbReference>
<reference evidence="2" key="2">
    <citation type="submission" date="2023-01" db="EMBL/GenBank/DDBJ databases">
        <title>Draft genome sequence of Paraferrimonas sedimenticola strain NBRC 101628.</title>
        <authorList>
            <person name="Sun Q."/>
            <person name="Mori K."/>
        </authorList>
    </citation>
    <scope>NUCLEOTIDE SEQUENCE</scope>
    <source>
        <strain evidence="2">NBRC 101628</strain>
    </source>
</reference>
<reference evidence="2" key="1">
    <citation type="journal article" date="2014" name="Int. J. Syst. Evol. Microbiol.">
        <title>Complete genome sequence of Corynebacterium casei LMG S-19264T (=DSM 44701T), isolated from a smear-ripened cheese.</title>
        <authorList>
            <consortium name="US DOE Joint Genome Institute (JGI-PGF)"/>
            <person name="Walter F."/>
            <person name="Albersmeier A."/>
            <person name="Kalinowski J."/>
            <person name="Ruckert C."/>
        </authorList>
    </citation>
    <scope>NUCLEOTIDE SEQUENCE</scope>
    <source>
        <strain evidence="2">NBRC 101628</strain>
    </source>
</reference>
<dbReference type="PANTHER" id="PTHR13832">
    <property type="entry name" value="PROTEIN PHOSPHATASE 2C"/>
    <property type="match status" value="1"/>
</dbReference>
<dbReference type="PROSITE" id="PS51746">
    <property type="entry name" value="PPM_2"/>
    <property type="match status" value="1"/>
</dbReference>
<organism evidence="2 3">
    <name type="scientific">Paraferrimonas sedimenticola</name>
    <dbReference type="NCBI Taxonomy" id="375674"/>
    <lineage>
        <taxon>Bacteria</taxon>
        <taxon>Pseudomonadati</taxon>
        <taxon>Pseudomonadota</taxon>
        <taxon>Gammaproteobacteria</taxon>
        <taxon>Alteromonadales</taxon>
        <taxon>Ferrimonadaceae</taxon>
        <taxon>Paraferrimonas</taxon>
    </lineage>
</organism>
<dbReference type="InterPro" id="IPR036457">
    <property type="entry name" value="PPM-type-like_dom_sf"/>
</dbReference>
<sequence>MNSFLNLSLFKPGTKSNGKLKWHSESVCNVGCVRKVNEDSILDRPQKGIWVVADGMGGHNAGDHASSAVVTALDEIHPDHATAQLEQVEQTLQRVNSNLLAEANGGKGISGTTVIVMLAHPPIGLLLWAGDSRCYRLRDGQLESLTRDHSYVETLLQAGDIGLAEAESHPMSNVITQAVGANDKLVLEPSIVRLRAGDRYLLCSDGIYRELSETSMSQLLQIESTQACCQAIETEVMRAGARDNFSAIVIDISL</sequence>
<evidence type="ECO:0000313" key="2">
    <source>
        <dbReference type="EMBL" id="GLP96831.1"/>
    </source>
</evidence>
<dbReference type="SUPFAM" id="SSF81606">
    <property type="entry name" value="PP2C-like"/>
    <property type="match status" value="1"/>
</dbReference>